<keyword evidence="3 6" id="KW-0812">Transmembrane</keyword>
<dbReference type="EMBL" id="JBHRSU010000003">
    <property type="protein sequence ID" value="MFC3099943.1"/>
    <property type="molecule type" value="Genomic_DNA"/>
</dbReference>
<dbReference type="Proteomes" id="UP001595378">
    <property type="component" value="Unassembled WGS sequence"/>
</dbReference>
<organism evidence="8 9">
    <name type="scientific">Alteraurantiacibacter lauratis</name>
    <dbReference type="NCBI Taxonomy" id="2054627"/>
    <lineage>
        <taxon>Bacteria</taxon>
        <taxon>Pseudomonadati</taxon>
        <taxon>Pseudomonadota</taxon>
        <taxon>Alphaproteobacteria</taxon>
        <taxon>Sphingomonadales</taxon>
        <taxon>Erythrobacteraceae</taxon>
        <taxon>Alteraurantiacibacter</taxon>
    </lineage>
</organism>
<name>A0ABV7EDM1_9SPHN</name>
<feature type="domain" description="Phage shock protein PspC N-terminal" evidence="7">
    <location>
        <begin position="18"/>
        <end position="72"/>
    </location>
</feature>
<evidence type="ECO:0000256" key="1">
    <source>
        <dbReference type="ARBA" id="ARBA00004162"/>
    </source>
</evidence>
<dbReference type="InterPro" id="IPR007168">
    <property type="entry name" value="Phageshock_PspC_N"/>
</dbReference>
<evidence type="ECO:0000313" key="9">
    <source>
        <dbReference type="Proteomes" id="UP001595378"/>
    </source>
</evidence>
<keyword evidence="5 6" id="KW-0472">Membrane</keyword>
<evidence type="ECO:0000259" key="7">
    <source>
        <dbReference type="Pfam" id="PF04024"/>
    </source>
</evidence>
<dbReference type="InterPro" id="IPR052027">
    <property type="entry name" value="PspC"/>
</dbReference>
<feature type="transmembrane region" description="Helical" evidence="6">
    <location>
        <begin position="49"/>
        <end position="76"/>
    </location>
</feature>
<protein>
    <submittedName>
        <fullName evidence="8">PspC domain-containing protein</fullName>
    </submittedName>
</protein>
<keyword evidence="4 6" id="KW-1133">Transmembrane helix</keyword>
<dbReference type="Pfam" id="PF04024">
    <property type="entry name" value="PspC"/>
    <property type="match status" value="1"/>
</dbReference>
<comment type="subcellular location">
    <subcellularLocation>
        <location evidence="1">Cell membrane</location>
        <topology evidence="1">Single-pass membrane protein</topology>
    </subcellularLocation>
</comment>
<evidence type="ECO:0000256" key="6">
    <source>
        <dbReference type="SAM" id="Phobius"/>
    </source>
</evidence>
<evidence type="ECO:0000256" key="4">
    <source>
        <dbReference type="ARBA" id="ARBA00022989"/>
    </source>
</evidence>
<keyword evidence="9" id="KW-1185">Reference proteome</keyword>
<evidence type="ECO:0000256" key="2">
    <source>
        <dbReference type="ARBA" id="ARBA00022475"/>
    </source>
</evidence>
<sequence>MTAMNNQPGNQDVRLASRKLALDRQNAKLGGVCAGIANWLGTDPLLVRLGFVIGTVAGLGSLILVYLVIWFVGALAE</sequence>
<proteinExistence type="predicted"/>
<evidence type="ECO:0000256" key="5">
    <source>
        <dbReference type="ARBA" id="ARBA00023136"/>
    </source>
</evidence>
<dbReference type="PANTHER" id="PTHR33885:SF3">
    <property type="entry name" value="PHAGE SHOCK PROTEIN C"/>
    <property type="match status" value="1"/>
</dbReference>
<comment type="caution">
    <text evidence="8">The sequence shown here is derived from an EMBL/GenBank/DDBJ whole genome shotgun (WGS) entry which is preliminary data.</text>
</comment>
<gene>
    <name evidence="8" type="ORF">ACFODK_03450</name>
</gene>
<dbReference type="PANTHER" id="PTHR33885">
    <property type="entry name" value="PHAGE SHOCK PROTEIN C"/>
    <property type="match status" value="1"/>
</dbReference>
<accession>A0ABV7EDM1</accession>
<reference evidence="9" key="1">
    <citation type="journal article" date="2019" name="Int. J. Syst. Evol. Microbiol.">
        <title>The Global Catalogue of Microorganisms (GCM) 10K type strain sequencing project: providing services to taxonomists for standard genome sequencing and annotation.</title>
        <authorList>
            <consortium name="The Broad Institute Genomics Platform"/>
            <consortium name="The Broad Institute Genome Sequencing Center for Infectious Disease"/>
            <person name="Wu L."/>
            <person name="Ma J."/>
        </authorList>
    </citation>
    <scope>NUCLEOTIDE SEQUENCE [LARGE SCALE GENOMIC DNA]</scope>
    <source>
        <strain evidence="9">KCTC 52606</strain>
    </source>
</reference>
<evidence type="ECO:0000256" key="3">
    <source>
        <dbReference type="ARBA" id="ARBA00022692"/>
    </source>
</evidence>
<evidence type="ECO:0000313" key="8">
    <source>
        <dbReference type="EMBL" id="MFC3099943.1"/>
    </source>
</evidence>
<dbReference type="RefSeq" id="WP_336918477.1">
    <property type="nucleotide sequence ID" value="NZ_JBANRN010000005.1"/>
</dbReference>
<keyword evidence="2" id="KW-1003">Cell membrane</keyword>